<reference evidence="3" key="1">
    <citation type="submission" date="2019-08" db="EMBL/GenBank/DDBJ databases">
        <title>Limnoglobus roseus gen. nov., sp. nov., a novel freshwater planctomycete with a giant genome from the family Gemmataceae.</title>
        <authorList>
            <person name="Kulichevskaya I.S."/>
            <person name="Naumoff D.G."/>
            <person name="Miroshnikov K."/>
            <person name="Ivanova A."/>
            <person name="Philippov D.A."/>
            <person name="Hakobyan A."/>
            <person name="Rijpstra I.C."/>
            <person name="Sinninghe Damste J.S."/>
            <person name="Liesack W."/>
            <person name="Dedysh S.N."/>
        </authorList>
    </citation>
    <scope>NUCLEOTIDE SEQUENCE [LARGE SCALE GENOMIC DNA]</scope>
    <source>
        <strain evidence="3">PX52</strain>
    </source>
</reference>
<dbReference type="RefSeq" id="WP_149112748.1">
    <property type="nucleotide sequence ID" value="NZ_CP042425.1"/>
</dbReference>
<organism evidence="2 3">
    <name type="scientific">Limnoglobus roseus</name>
    <dbReference type="NCBI Taxonomy" id="2598579"/>
    <lineage>
        <taxon>Bacteria</taxon>
        <taxon>Pseudomonadati</taxon>
        <taxon>Planctomycetota</taxon>
        <taxon>Planctomycetia</taxon>
        <taxon>Gemmatales</taxon>
        <taxon>Gemmataceae</taxon>
        <taxon>Limnoglobus</taxon>
    </lineage>
</organism>
<dbReference type="KEGG" id="lrs:PX52LOC_05240"/>
<name>A0A5C1AM24_9BACT</name>
<protein>
    <submittedName>
        <fullName evidence="2">Uncharacterized protein</fullName>
    </submittedName>
</protein>
<dbReference type="OrthoDB" id="9892488at2"/>
<accession>A0A5C1AM24</accession>
<dbReference type="AlphaFoldDB" id="A0A5C1AM24"/>
<dbReference type="Proteomes" id="UP000324974">
    <property type="component" value="Chromosome"/>
</dbReference>
<gene>
    <name evidence="2" type="ORF">PX52LOC_05240</name>
</gene>
<feature type="coiled-coil region" evidence="1">
    <location>
        <begin position="135"/>
        <end position="169"/>
    </location>
</feature>
<keyword evidence="1" id="KW-0175">Coiled coil</keyword>
<evidence type="ECO:0000313" key="2">
    <source>
        <dbReference type="EMBL" id="QEL18224.1"/>
    </source>
</evidence>
<dbReference type="EMBL" id="CP042425">
    <property type="protein sequence ID" value="QEL18224.1"/>
    <property type="molecule type" value="Genomic_DNA"/>
</dbReference>
<sequence>MSLLSTVKSWLQRRRKRLIGCLLIGVLFYGLARTSPVIDFAWQQARGTTWEPTVIKWAMSIHGPPVERAIARGKIFEGQPVEEVIAHYGPFRTTALAEYTLLNPPERNGSFEGYQIVVKDGHVRSAHWWTCVAQLEFFNSLSREEEREVNELYEQRQRFLRDARQLTRLALVGSWAYPDPLTIQPPDPLRDARMAVAGLGAYIEPQVPHSPHDD</sequence>
<evidence type="ECO:0000313" key="3">
    <source>
        <dbReference type="Proteomes" id="UP000324974"/>
    </source>
</evidence>
<proteinExistence type="predicted"/>
<evidence type="ECO:0000256" key="1">
    <source>
        <dbReference type="SAM" id="Coils"/>
    </source>
</evidence>
<keyword evidence="3" id="KW-1185">Reference proteome</keyword>